<name>A0AAV2KKA9_KNICA</name>
<feature type="region of interest" description="Disordered" evidence="1">
    <location>
        <begin position="1"/>
        <end position="22"/>
    </location>
</feature>
<protein>
    <submittedName>
        <fullName evidence="2">Uncharacterized protein</fullName>
    </submittedName>
</protein>
<feature type="region of interest" description="Disordered" evidence="1">
    <location>
        <begin position="31"/>
        <end position="50"/>
    </location>
</feature>
<gene>
    <name evidence="2" type="ORF">KC01_LOCUS18302</name>
</gene>
<accession>A0AAV2KKA9</accession>
<keyword evidence="3" id="KW-1185">Reference proteome</keyword>
<dbReference type="EMBL" id="OZ035840">
    <property type="protein sequence ID" value="CAL1588517.1"/>
    <property type="molecule type" value="Genomic_DNA"/>
</dbReference>
<dbReference type="Proteomes" id="UP001497482">
    <property type="component" value="Chromosome 18"/>
</dbReference>
<evidence type="ECO:0000313" key="2">
    <source>
        <dbReference type="EMBL" id="CAL1588517.1"/>
    </source>
</evidence>
<evidence type="ECO:0000313" key="3">
    <source>
        <dbReference type="Proteomes" id="UP001497482"/>
    </source>
</evidence>
<proteinExistence type="predicted"/>
<feature type="region of interest" description="Disordered" evidence="1">
    <location>
        <begin position="73"/>
        <end position="97"/>
    </location>
</feature>
<reference evidence="2 3" key="1">
    <citation type="submission" date="2024-04" db="EMBL/GenBank/DDBJ databases">
        <authorList>
            <person name="Waldvogel A.-M."/>
            <person name="Schoenle A."/>
        </authorList>
    </citation>
    <scope>NUCLEOTIDE SEQUENCE [LARGE SCALE GENOMIC DNA]</scope>
</reference>
<evidence type="ECO:0000256" key="1">
    <source>
        <dbReference type="SAM" id="MobiDB-lite"/>
    </source>
</evidence>
<sequence length="97" mass="10425">MESRGSIPSPESKFKPRAQWDTSVSRLEKAEVEDFSTKDSTPAALPTGFNHTPPDIGEFHIATLAPGLLSVNHSQPGSHGEQMDVLCLSPPQSNGKI</sequence>
<dbReference type="AlphaFoldDB" id="A0AAV2KKA9"/>
<organism evidence="2 3">
    <name type="scientific">Knipowitschia caucasica</name>
    <name type="common">Caucasian dwarf goby</name>
    <name type="synonym">Pomatoschistus caucasicus</name>
    <dbReference type="NCBI Taxonomy" id="637954"/>
    <lineage>
        <taxon>Eukaryota</taxon>
        <taxon>Metazoa</taxon>
        <taxon>Chordata</taxon>
        <taxon>Craniata</taxon>
        <taxon>Vertebrata</taxon>
        <taxon>Euteleostomi</taxon>
        <taxon>Actinopterygii</taxon>
        <taxon>Neopterygii</taxon>
        <taxon>Teleostei</taxon>
        <taxon>Neoteleostei</taxon>
        <taxon>Acanthomorphata</taxon>
        <taxon>Gobiaria</taxon>
        <taxon>Gobiiformes</taxon>
        <taxon>Gobioidei</taxon>
        <taxon>Gobiidae</taxon>
        <taxon>Gobiinae</taxon>
        <taxon>Knipowitschia</taxon>
    </lineage>
</organism>